<evidence type="ECO:0000256" key="1">
    <source>
        <dbReference type="SAM" id="MobiDB-lite"/>
    </source>
</evidence>
<gene>
    <name evidence="2" type="ORF">ACFQ5J_09000</name>
</gene>
<dbReference type="Proteomes" id="UP001597252">
    <property type="component" value="Unassembled WGS sequence"/>
</dbReference>
<accession>A0ABW4E9V6</accession>
<keyword evidence="3" id="KW-1185">Reference proteome</keyword>
<evidence type="ECO:0000313" key="2">
    <source>
        <dbReference type="EMBL" id="MFD1485365.1"/>
    </source>
</evidence>
<dbReference type="RefSeq" id="WP_125751505.1">
    <property type="nucleotide sequence ID" value="NZ_JBHTON010000028.1"/>
</dbReference>
<organism evidence="2 3">
    <name type="scientific">Lacticaseibacillus baoqingensis</name>
    <dbReference type="NCBI Taxonomy" id="2486013"/>
    <lineage>
        <taxon>Bacteria</taxon>
        <taxon>Bacillati</taxon>
        <taxon>Bacillota</taxon>
        <taxon>Bacilli</taxon>
        <taxon>Lactobacillales</taxon>
        <taxon>Lactobacillaceae</taxon>
        <taxon>Lacticaseibacillus</taxon>
    </lineage>
</organism>
<dbReference type="EMBL" id="JBHTON010000028">
    <property type="protein sequence ID" value="MFD1485365.1"/>
    <property type="molecule type" value="Genomic_DNA"/>
</dbReference>
<feature type="compositionally biased region" description="Low complexity" evidence="1">
    <location>
        <begin position="254"/>
        <end position="283"/>
    </location>
</feature>
<proteinExistence type="predicted"/>
<protein>
    <recommendedName>
        <fullName evidence="4">Single-stranded DNA-binding protein</fullName>
    </recommendedName>
</protein>
<reference evidence="3" key="1">
    <citation type="journal article" date="2019" name="Int. J. Syst. Evol. Microbiol.">
        <title>The Global Catalogue of Microorganisms (GCM) 10K type strain sequencing project: providing services to taxonomists for standard genome sequencing and annotation.</title>
        <authorList>
            <consortium name="The Broad Institute Genomics Platform"/>
            <consortium name="The Broad Institute Genome Sequencing Center for Infectious Disease"/>
            <person name="Wu L."/>
            <person name="Ma J."/>
        </authorList>
    </citation>
    <scope>NUCLEOTIDE SEQUENCE [LARGE SCALE GENOMIC DNA]</scope>
    <source>
        <strain evidence="3">CCM 8903</strain>
    </source>
</reference>
<feature type="region of interest" description="Disordered" evidence="1">
    <location>
        <begin position="248"/>
        <end position="309"/>
    </location>
</feature>
<sequence>MQELQNYAPQEPSTAISLIMGIDPQRMAGELSSIANFQALINSNLKKDHDFGTIPGTNKPTLLKPGAEKILMLMGLQSQYEVVDKVENWDGGFFAYTVRATLVHDGQVITQGMGAANTKETRYQLKEWSETAKKKVWDGTTYQDPFTLQNTVLKMAKKRAQVDATLTVASLSDVFTQDTEDMKDFLQSEQQHTATTGDVSDIKITFGKHKGETIGQIGSTKDGYEYLEWLSKNARQADMKAAVNNYLSKPANGQQTPSQSQQGQQQAPANQQQAPQPRYPQSPVDDAPNTQSQAGAPWPTDDDIPDLPF</sequence>
<evidence type="ECO:0008006" key="4">
    <source>
        <dbReference type="Google" id="ProtNLM"/>
    </source>
</evidence>
<feature type="compositionally biased region" description="Acidic residues" evidence="1">
    <location>
        <begin position="300"/>
        <end position="309"/>
    </location>
</feature>
<comment type="caution">
    <text evidence="2">The sequence shown here is derived from an EMBL/GenBank/DDBJ whole genome shotgun (WGS) entry which is preliminary data.</text>
</comment>
<name>A0ABW4E9V6_9LACO</name>
<evidence type="ECO:0000313" key="3">
    <source>
        <dbReference type="Proteomes" id="UP001597252"/>
    </source>
</evidence>